<comment type="caution">
    <text evidence="1">The sequence shown here is derived from an EMBL/GenBank/DDBJ whole genome shotgun (WGS) entry which is preliminary data.</text>
</comment>
<reference evidence="1 3" key="1">
    <citation type="submission" date="2021-06" db="EMBL/GenBank/DDBJ databases">
        <title>Caerostris darwini draft genome.</title>
        <authorList>
            <person name="Kono N."/>
            <person name="Arakawa K."/>
        </authorList>
    </citation>
    <scope>NUCLEOTIDE SEQUENCE [LARGE SCALE GENOMIC DNA]</scope>
</reference>
<protein>
    <submittedName>
        <fullName evidence="1">Uncharacterized protein</fullName>
    </submittedName>
</protein>
<keyword evidence="3" id="KW-1185">Reference proteome</keyword>
<name>A0AAV4V0M8_9ARAC</name>
<dbReference type="Proteomes" id="UP001054837">
    <property type="component" value="Unassembled WGS sequence"/>
</dbReference>
<accession>A0AAV4V0M8</accession>
<sequence>MSSEFSRHASLVSDGARILHLRFKFMIRYPVSSDRVSYRLEFFPSRSGFFGISFLKKDIFILTSEKIPPMHSHDCMLLNAFSMLFISNIVNRSPVKNAANQAGKG</sequence>
<dbReference type="EMBL" id="BPLQ01012203">
    <property type="protein sequence ID" value="GIY63687.1"/>
    <property type="molecule type" value="Genomic_DNA"/>
</dbReference>
<proteinExistence type="predicted"/>
<organism evidence="1 3">
    <name type="scientific">Caerostris darwini</name>
    <dbReference type="NCBI Taxonomy" id="1538125"/>
    <lineage>
        <taxon>Eukaryota</taxon>
        <taxon>Metazoa</taxon>
        <taxon>Ecdysozoa</taxon>
        <taxon>Arthropoda</taxon>
        <taxon>Chelicerata</taxon>
        <taxon>Arachnida</taxon>
        <taxon>Araneae</taxon>
        <taxon>Araneomorphae</taxon>
        <taxon>Entelegynae</taxon>
        <taxon>Araneoidea</taxon>
        <taxon>Araneidae</taxon>
        <taxon>Caerostris</taxon>
    </lineage>
</organism>
<evidence type="ECO:0000313" key="2">
    <source>
        <dbReference type="EMBL" id="GIY63687.1"/>
    </source>
</evidence>
<dbReference type="AlphaFoldDB" id="A0AAV4V0M8"/>
<evidence type="ECO:0000313" key="1">
    <source>
        <dbReference type="EMBL" id="GIY63686.1"/>
    </source>
</evidence>
<gene>
    <name evidence="1" type="ORF">CDAR_480461</name>
    <name evidence="2" type="ORF">CDAR_480471</name>
</gene>
<dbReference type="EMBL" id="BPLQ01012203">
    <property type="protein sequence ID" value="GIY63686.1"/>
    <property type="molecule type" value="Genomic_DNA"/>
</dbReference>
<evidence type="ECO:0000313" key="3">
    <source>
        <dbReference type="Proteomes" id="UP001054837"/>
    </source>
</evidence>